<dbReference type="InterPro" id="IPR052018">
    <property type="entry name" value="PHP_domain"/>
</dbReference>
<dbReference type="PANTHER" id="PTHR42924">
    <property type="entry name" value="EXONUCLEASE"/>
    <property type="match status" value="1"/>
</dbReference>
<evidence type="ECO:0000313" key="2">
    <source>
        <dbReference type="EMBL" id="CAD2081589.1"/>
    </source>
</evidence>
<dbReference type="InterPro" id="IPR004013">
    <property type="entry name" value="PHP_dom"/>
</dbReference>
<keyword evidence="5" id="KW-1185">Reference proteome</keyword>
<comment type="caution">
    <text evidence="2">The sequence shown here is derived from an EMBL/GenBank/DDBJ whole genome shotgun (WGS) entry which is preliminary data.</text>
</comment>
<protein>
    <submittedName>
        <fullName evidence="2">PHP domain protein</fullName>
    </submittedName>
</protein>
<evidence type="ECO:0000313" key="3">
    <source>
        <dbReference type="EMBL" id="MBB6424244.1"/>
    </source>
</evidence>
<feature type="domain" description="Polymerase/histidinol phosphatase N-terminal" evidence="1">
    <location>
        <begin position="5"/>
        <end position="70"/>
    </location>
</feature>
<evidence type="ECO:0000259" key="1">
    <source>
        <dbReference type="SMART" id="SM00481"/>
    </source>
</evidence>
<reference evidence="2 4" key="1">
    <citation type="submission" date="2020-07" db="EMBL/GenBank/DDBJ databases">
        <authorList>
            <person name="Criscuolo A."/>
        </authorList>
    </citation>
    <scope>NUCLEOTIDE SEQUENCE [LARGE SCALE GENOMIC DNA]</scope>
    <source>
        <strain evidence="2">CIP111751</strain>
    </source>
</reference>
<accession>A0A6V7RRK6</accession>
<reference evidence="3 5" key="2">
    <citation type="submission" date="2020-08" db="EMBL/GenBank/DDBJ databases">
        <title>Genomic Encyclopedia of Type Strains, Phase IV (KMG-IV): sequencing the most valuable type-strain genomes for metagenomic binning, comparative biology and taxonomic classification.</title>
        <authorList>
            <person name="Goeker M."/>
        </authorList>
    </citation>
    <scope>NUCLEOTIDE SEQUENCE [LARGE SCALE GENOMIC DNA]</scope>
    <source>
        <strain evidence="3 5">DSM 22419</strain>
    </source>
</reference>
<dbReference type="Proteomes" id="UP000534001">
    <property type="component" value="Unassembled WGS sequence"/>
</dbReference>
<dbReference type="CDD" id="cd07438">
    <property type="entry name" value="PHP_HisPPase_AMP"/>
    <property type="match status" value="1"/>
</dbReference>
<dbReference type="SUPFAM" id="SSF89550">
    <property type="entry name" value="PHP domain-like"/>
    <property type="match status" value="1"/>
</dbReference>
<dbReference type="InterPro" id="IPR003141">
    <property type="entry name" value="Pol/His_phosphatase_N"/>
</dbReference>
<dbReference type="RefSeq" id="WP_184284627.1">
    <property type="nucleotide sequence ID" value="NZ_BMCO01000004.1"/>
</dbReference>
<dbReference type="GO" id="GO:0004534">
    <property type="term" value="F:5'-3' RNA exonuclease activity"/>
    <property type="evidence" value="ECO:0007669"/>
    <property type="project" value="TreeGrafter"/>
</dbReference>
<dbReference type="Pfam" id="PF02811">
    <property type="entry name" value="PHP"/>
    <property type="match status" value="1"/>
</dbReference>
<dbReference type="GO" id="GO:0035312">
    <property type="term" value="F:5'-3' DNA exonuclease activity"/>
    <property type="evidence" value="ECO:0007669"/>
    <property type="project" value="TreeGrafter"/>
</dbReference>
<dbReference type="EMBL" id="JACHFF010000004">
    <property type="protein sequence ID" value="MBB6424244.1"/>
    <property type="molecule type" value="Genomic_DNA"/>
</dbReference>
<evidence type="ECO:0000313" key="5">
    <source>
        <dbReference type="Proteomes" id="UP000545588"/>
    </source>
</evidence>
<dbReference type="EMBL" id="CAJEWA010000007">
    <property type="protein sequence ID" value="CAD2081589.1"/>
    <property type="molecule type" value="Genomic_DNA"/>
</dbReference>
<organism evidence="2 4">
    <name type="scientific">Jeotgalicoccus coquinae</name>
    <dbReference type="NCBI Taxonomy" id="709509"/>
    <lineage>
        <taxon>Bacteria</taxon>
        <taxon>Bacillati</taxon>
        <taxon>Bacillota</taxon>
        <taxon>Bacilli</taxon>
        <taxon>Bacillales</taxon>
        <taxon>Staphylococcaceae</taxon>
        <taxon>Jeotgalicoccus</taxon>
    </lineage>
</organism>
<dbReference type="InterPro" id="IPR016195">
    <property type="entry name" value="Pol/histidinol_Pase-like"/>
</dbReference>
<proteinExistence type="predicted"/>
<dbReference type="AlphaFoldDB" id="A0A6V7RRK6"/>
<dbReference type="Gene3D" id="3.20.20.140">
    <property type="entry name" value="Metal-dependent hydrolases"/>
    <property type="match status" value="1"/>
</dbReference>
<sequence length="272" mass="31048">MNSKIDLHVHSNFSDGKDNVNKVLDLAKKRNIEMLSFVDHDTNLTYIEALPYAQKLDIKLIPGIEISAYDFKRKRKVHVLGYNYNPEAPNIKELTEPLLAKRHKHSMEQIKKIEDYGIDIDTDEVKKTVGPLGVIYKQHIMHAICDDHYTCPKYTTKYRTLFKNSGPAAGDIEYIDYIDALEAIKKDGGFTVIAHPGQLQSYELVDDSYRLIDGLEKYHPDHGLVDYEKIDALIEKYGFFITGGSDFHGDFGNYVEIGIDSELLTDTIGLFR</sequence>
<dbReference type="PANTHER" id="PTHR42924:SF3">
    <property type="entry name" value="POLYMERASE_HISTIDINOL PHOSPHATASE N-TERMINAL DOMAIN-CONTAINING PROTEIN"/>
    <property type="match status" value="1"/>
</dbReference>
<gene>
    <name evidence="3" type="ORF">HNR41_002230</name>
    <name evidence="2" type="ORF">JEOCOQ751_02035</name>
</gene>
<name>A0A6V7RRK6_9STAP</name>
<dbReference type="Proteomes" id="UP000545588">
    <property type="component" value="Unassembled WGS sequence"/>
</dbReference>
<dbReference type="Gene3D" id="1.10.150.650">
    <property type="match status" value="1"/>
</dbReference>
<evidence type="ECO:0000313" key="4">
    <source>
        <dbReference type="Proteomes" id="UP000534001"/>
    </source>
</evidence>
<dbReference type="SMART" id="SM00481">
    <property type="entry name" value="POLIIIAc"/>
    <property type="match status" value="1"/>
</dbReference>